<dbReference type="InterPro" id="IPR023213">
    <property type="entry name" value="CAT-like_dom_sf"/>
</dbReference>
<dbReference type="PANTHER" id="PTHR28037">
    <property type="entry name" value="ALCOHOL O-ACETYLTRANSFERASE 1-RELATED"/>
    <property type="match status" value="1"/>
</dbReference>
<dbReference type="InterPro" id="IPR052058">
    <property type="entry name" value="Alcohol_O-acetyltransferase"/>
</dbReference>
<organism evidence="1 2">
    <name type="scientific">Sporidiobolus salmonicolor</name>
    <name type="common">Yeast-like fungus</name>
    <name type="synonym">Sporobolomyces salmonicolor</name>
    <dbReference type="NCBI Taxonomy" id="5005"/>
    <lineage>
        <taxon>Eukaryota</taxon>
        <taxon>Fungi</taxon>
        <taxon>Dikarya</taxon>
        <taxon>Basidiomycota</taxon>
        <taxon>Pucciniomycotina</taxon>
        <taxon>Microbotryomycetes</taxon>
        <taxon>Sporidiobolales</taxon>
        <taxon>Sporidiobolaceae</taxon>
        <taxon>Sporobolomyces</taxon>
    </lineage>
</organism>
<dbReference type="PANTHER" id="PTHR28037:SF1">
    <property type="entry name" value="ALCOHOL O-ACETYLTRANSFERASE 1-RELATED"/>
    <property type="match status" value="1"/>
</dbReference>
<sequence length="460" mass="49967">MRPLGNYERYSLCRTNTGNAPIVVFTAVLPSTPSPAVLVRSRLLNAISQLLVRYPLLNCSVADPHTSHPCFRLRDDLTADQIVEERAAEEWLTAEDALLQGIEAGQGLDLEAGPLWKLWLGGKDDGRGRRLVLIVSHIVSDGSGVRNLFAELLSLLHPAATPPAPDSTTGGFPPTLESTVDLRPSTLHLVRTVFSQLIVPRLPFFIRPKAPSIWPNPPLCPPCDQPTALKSLTLPTFVARGLSTTSKSHSVSTLHPLLYTAALSAIACSVSPSSSAPFQLLGLTPISLRSPAVDHPSATGNYVSSAEQLHSLLSPSTTFFWPLCRSYAAHLALPSTRQAAKEAMGMLAYIPDGDASVRDERTGRVLKQRTGWEQWLEEGMRKDEPWNGSFEVSNLARLPSTGWEAEGLKGVCWAQTGSASGAGLQLNVRLWLFLLSFFPPTATGRLILRVLRSTGRIGRR</sequence>
<dbReference type="Proteomes" id="UP000243876">
    <property type="component" value="Unassembled WGS sequence"/>
</dbReference>
<reference evidence="2" key="1">
    <citation type="submission" date="2015-02" db="EMBL/GenBank/DDBJ databases">
        <authorList>
            <person name="Gon?alves P."/>
        </authorList>
    </citation>
    <scope>NUCLEOTIDE SEQUENCE [LARGE SCALE GENOMIC DNA]</scope>
</reference>
<proteinExistence type="predicted"/>
<name>A0A0D6EKH7_SPOSA</name>
<keyword evidence="2" id="KW-1185">Reference proteome</keyword>
<protein>
    <submittedName>
        <fullName evidence="1">SPOSA6832_02091-mRNA-1:cds</fullName>
    </submittedName>
</protein>
<dbReference type="EMBL" id="CENE01000007">
    <property type="protein sequence ID" value="CEQ40484.1"/>
    <property type="molecule type" value="Genomic_DNA"/>
</dbReference>
<feature type="non-terminal residue" evidence="1">
    <location>
        <position position="1"/>
    </location>
</feature>
<dbReference type="AlphaFoldDB" id="A0A0D6EKH7"/>
<accession>A0A0D6EKH7</accession>
<dbReference type="OrthoDB" id="2150604at2759"/>
<evidence type="ECO:0000313" key="2">
    <source>
        <dbReference type="Proteomes" id="UP000243876"/>
    </source>
</evidence>
<gene>
    <name evidence="1" type="primary">SPOSA6832_02091</name>
</gene>
<dbReference type="SUPFAM" id="SSF52777">
    <property type="entry name" value="CoA-dependent acyltransferases"/>
    <property type="match status" value="1"/>
</dbReference>
<dbReference type="Gene3D" id="3.30.559.10">
    <property type="entry name" value="Chloramphenicol acetyltransferase-like domain"/>
    <property type="match status" value="1"/>
</dbReference>
<evidence type="ECO:0000313" key="1">
    <source>
        <dbReference type="EMBL" id="CEQ40484.1"/>
    </source>
</evidence>